<evidence type="ECO:0000313" key="4">
    <source>
        <dbReference type="Proteomes" id="UP000780875"/>
    </source>
</evidence>
<protein>
    <recommendedName>
        <fullName evidence="5">DUF4190 domain-containing protein</fullName>
    </recommendedName>
</protein>
<feature type="compositionally biased region" description="Basic and acidic residues" evidence="1">
    <location>
        <begin position="1"/>
        <end position="10"/>
    </location>
</feature>
<keyword evidence="2" id="KW-1133">Transmembrane helix</keyword>
<name>A0ABS7U7S1_9ACTN</name>
<feature type="region of interest" description="Disordered" evidence="1">
    <location>
        <begin position="1"/>
        <end position="29"/>
    </location>
</feature>
<reference evidence="3 4" key="1">
    <citation type="submission" date="2021-09" db="EMBL/GenBank/DDBJ databases">
        <title>Whole genome sequence of Nocardioides sp. GBK3QG-3.</title>
        <authorList>
            <person name="Tuo L."/>
        </authorList>
    </citation>
    <scope>NUCLEOTIDE SEQUENCE [LARGE SCALE GENOMIC DNA]</scope>
    <source>
        <strain evidence="3 4">GBK3QG-3</strain>
    </source>
</reference>
<comment type="caution">
    <text evidence="3">The sequence shown here is derived from an EMBL/GenBank/DDBJ whole genome shotgun (WGS) entry which is preliminary data.</text>
</comment>
<dbReference type="RefSeq" id="WP_224121385.1">
    <property type="nucleotide sequence ID" value="NZ_JAIQZJ010000001.1"/>
</dbReference>
<proteinExistence type="predicted"/>
<feature type="transmembrane region" description="Helical" evidence="2">
    <location>
        <begin position="36"/>
        <end position="60"/>
    </location>
</feature>
<evidence type="ECO:0000313" key="3">
    <source>
        <dbReference type="EMBL" id="MBZ5737018.1"/>
    </source>
</evidence>
<evidence type="ECO:0008006" key="5">
    <source>
        <dbReference type="Google" id="ProtNLM"/>
    </source>
</evidence>
<accession>A0ABS7U7S1</accession>
<dbReference type="EMBL" id="JAIQZJ010000001">
    <property type="protein sequence ID" value="MBZ5737018.1"/>
    <property type="molecule type" value="Genomic_DNA"/>
</dbReference>
<keyword evidence="4" id="KW-1185">Reference proteome</keyword>
<feature type="transmembrane region" description="Helical" evidence="2">
    <location>
        <begin position="72"/>
        <end position="90"/>
    </location>
</feature>
<dbReference type="Proteomes" id="UP000780875">
    <property type="component" value="Unassembled WGS sequence"/>
</dbReference>
<keyword evidence="2" id="KW-0812">Transmembrane</keyword>
<sequence length="126" mass="13977">MSTDQERSPEQEQGSADDAGGEERQPNWWHRDHPTFTALTGFFTGLGFVILVPGLFIAILNLLFSYNTAEDLFPFVLVTLVIPIGLVVVPRTRRFGLFMLVGMLVTAIVVAGVAALVLWYMVTYQS</sequence>
<gene>
    <name evidence="3" type="ORF">K8U61_02495</name>
</gene>
<organism evidence="3 4">
    <name type="scientific">Nocardioides mangrovi</name>
    <dbReference type="NCBI Taxonomy" id="2874580"/>
    <lineage>
        <taxon>Bacteria</taxon>
        <taxon>Bacillati</taxon>
        <taxon>Actinomycetota</taxon>
        <taxon>Actinomycetes</taxon>
        <taxon>Propionibacteriales</taxon>
        <taxon>Nocardioidaceae</taxon>
        <taxon>Nocardioides</taxon>
    </lineage>
</organism>
<evidence type="ECO:0000256" key="2">
    <source>
        <dbReference type="SAM" id="Phobius"/>
    </source>
</evidence>
<keyword evidence="2" id="KW-0472">Membrane</keyword>
<evidence type="ECO:0000256" key="1">
    <source>
        <dbReference type="SAM" id="MobiDB-lite"/>
    </source>
</evidence>
<feature type="transmembrane region" description="Helical" evidence="2">
    <location>
        <begin position="97"/>
        <end position="122"/>
    </location>
</feature>